<feature type="transmembrane region" description="Helical" evidence="7">
    <location>
        <begin position="122"/>
        <end position="142"/>
    </location>
</feature>
<dbReference type="Proteomes" id="UP000778578">
    <property type="component" value="Unassembled WGS sequence"/>
</dbReference>
<dbReference type="PANTHER" id="PTHR31885">
    <property type="entry name" value="GH04784P"/>
    <property type="match status" value="1"/>
</dbReference>
<evidence type="ECO:0000256" key="1">
    <source>
        <dbReference type="ARBA" id="ARBA00004141"/>
    </source>
</evidence>
<keyword evidence="4 7" id="KW-1133">Transmembrane helix</keyword>
<keyword evidence="5 7" id="KW-0472">Membrane</keyword>
<feature type="region of interest" description="Disordered" evidence="6">
    <location>
        <begin position="196"/>
        <end position="227"/>
    </location>
</feature>
<dbReference type="InterPro" id="IPR012506">
    <property type="entry name" value="TMEM86B-like"/>
</dbReference>
<accession>A0ABS7QF19</accession>
<comment type="similarity">
    <text evidence="2">Belongs to the TMEM86 family.</text>
</comment>
<evidence type="ECO:0000313" key="8">
    <source>
        <dbReference type="EMBL" id="MBY8880364.1"/>
    </source>
</evidence>
<gene>
    <name evidence="8" type="ORF">K7862_22395</name>
</gene>
<evidence type="ECO:0000256" key="4">
    <source>
        <dbReference type="ARBA" id="ARBA00022989"/>
    </source>
</evidence>
<evidence type="ECO:0000256" key="6">
    <source>
        <dbReference type="SAM" id="MobiDB-lite"/>
    </source>
</evidence>
<proteinExistence type="inferred from homology"/>
<evidence type="ECO:0000256" key="7">
    <source>
        <dbReference type="SAM" id="Phobius"/>
    </source>
</evidence>
<dbReference type="Pfam" id="PF07947">
    <property type="entry name" value="YhhN"/>
    <property type="match status" value="1"/>
</dbReference>
<organism evidence="8 9">
    <name type="scientific">Actinacidiphila acidipaludis</name>
    <dbReference type="NCBI Taxonomy" id="2873382"/>
    <lineage>
        <taxon>Bacteria</taxon>
        <taxon>Bacillati</taxon>
        <taxon>Actinomycetota</taxon>
        <taxon>Actinomycetes</taxon>
        <taxon>Kitasatosporales</taxon>
        <taxon>Streptomycetaceae</taxon>
        <taxon>Actinacidiphila</taxon>
    </lineage>
</organism>
<name>A0ABS7QF19_9ACTN</name>
<protein>
    <submittedName>
        <fullName evidence="8">Lysoplasmalogenase</fullName>
    </submittedName>
</protein>
<reference evidence="8 9" key="1">
    <citation type="submission" date="2021-08" db="EMBL/GenBank/DDBJ databases">
        <title>WGS of actinomycetes from Thailand.</title>
        <authorList>
            <person name="Thawai C."/>
        </authorList>
    </citation>
    <scope>NUCLEOTIDE SEQUENCE [LARGE SCALE GENOMIC DNA]</scope>
    <source>
        <strain evidence="8 9">PLK6-54</strain>
    </source>
</reference>
<feature type="transmembrane region" description="Helical" evidence="7">
    <location>
        <begin position="57"/>
        <end position="86"/>
    </location>
</feature>
<evidence type="ECO:0000313" key="9">
    <source>
        <dbReference type="Proteomes" id="UP000778578"/>
    </source>
</evidence>
<keyword evidence="9" id="KW-1185">Reference proteome</keyword>
<comment type="caution">
    <text evidence="8">The sequence shown here is derived from an EMBL/GenBank/DDBJ whole genome shotgun (WGS) entry which is preliminary data.</text>
</comment>
<evidence type="ECO:0000256" key="3">
    <source>
        <dbReference type="ARBA" id="ARBA00022692"/>
    </source>
</evidence>
<evidence type="ECO:0000256" key="5">
    <source>
        <dbReference type="ARBA" id="ARBA00023136"/>
    </source>
</evidence>
<feature type="transmembrane region" description="Helical" evidence="7">
    <location>
        <begin position="98"/>
        <end position="116"/>
    </location>
</feature>
<keyword evidence="3 7" id="KW-0812">Transmembrane</keyword>
<evidence type="ECO:0000256" key="2">
    <source>
        <dbReference type="ARBA" id="ARBA00007375"/>
    </source>
</evidence>
<sequence>MFWALVVLHLVAIGAGIDPLRLATKPLLVPALAACAAARGGPRLLLGALACGWAGDVLLEIGGTVAFLLGMGCFAAGHVCYLRLFAARGALRGARARCAVYAVVWAVLVVLLWPGLDAGLRVPVAVYSLLLTAMAAGAFGLGRTGAAGGLLFLLSDGMIAAGLADWPRPPAHDLWIMLTYAVAQFCLVRAVQTPAEPGVPGNAERDAAAYGGNAPADRPRTPPLTTE</sequence>
<dbReference type="EMBL" id="JAINZZ010000030">
    <property type="protein sequence ID" value="MBY8880364.1"/>
    <property type="molecule type" value="Genomic_DNA"/>
</dbReference>
<comment type="subcellular location">
    <subcellularLocation>
        <location evidence="1">Membrane</location>
        <topology evidence="1">Multi-pass membrane protein</topology>
    </subcellularLocation>
</comment>
<dbReference type="PANTHER" id="PTHR31885:SF6">
    <property type="entry name" value="GH04784P"/>
    <property type="match status" value="1"/>
</dbReference>